<proteinExistence type="predicted"/>
<keyword evidence="1" id="KW-1133">Transmembrane helix</keyword>
<dbReference type="OrthoDB" id="6118114at2"/>
<protein>
    <submittedName>
        <fullName evidence="2">DUF3087 family protein</fullName>
    </submittedName>
</protein>
<feature type="transmembrane region" description="Helical" evidence="1">
    <location>
        <begin position="15"/>
        <end position="41"/>
    </location>
</feature>
<keyword evidence="1" id="KW-0472">Membrane</keyword>
<dbReference type="Pfam" id="PF11286">
    <property type="entry name" value="DUF3087"/>
    <property type="match status" value="1"/>
</dbReference>
<comment type="caution">
    <text evidence="2">The sequence shown here is derived from an EMBL/GenBank/DDBJ whole genome shotgun (WGS) entry which is preliminary data.</text>
</comment>
<keyword evidence="3" id="KW-1185">Reference proteome</keyword>
<accession>A0A8H2JK81</accession>
<keyword evidence="1" id="KW-0812">Transmembrane</keyword>
<feature type="transmembrane region" description="Helical" evidence="1">
    <location>
        <begin position="68"/>
        <end position="87"/>
    </location>
</feature>
<name>A0A8H2JK81_9GAMM</name>
<reference evidence="2 3" key="1">
    <citation type="submission" date="2019-05" db="EMBL/GenBank/DDBJ databases">
        <title>Colwellia ponticola sp. nov., isolated from seawater.</title>
        <authorList>
            <person name="Yoon J.-H."/>
        </authorList>
    </citation>
    <scope>NUCLEOTIDE SEQUENCE [LARGE SCALE GENOMIC DNA]</scope>
    <source>
        <strain evidence="2 3">OISW-25</strain>
    </source>
</reference>
<dbReference type="RefSeq" id="WP_138623915.1">
    <property type="nucleotide sequence ID" value="NZ_SZVP01000013.1"/>
</dbReference>
<dbReference type="EMBL" id="SZVP01000013">
    <property type="protein sequence ID" value="TMM43773.1"/>
    <property type="molecule type" value="Genomic_DNA"/>
</dbReference>
<evidence type="ECO:0000256" key="1">
    <source>
        <dbReference type="SAM" id="Phobius"/>
    </source>
</evidence>
<gene>
    <name evidence="2" type="ORF">FCS21_12670</name>
</gene>
<evidence type="ECO:0000313" key="2">
    <source>
        <dbReference type="EMBL" id="TMM43773.1"/>
    </source>
</evidence>
<dbReference type="Proteomes" id="UP000307702">
    <property type="component" value="Unassembled WGS sequence"/>
</dbReference>
<evidence type="ECO:0000313" key="3">
    <source>
        <dbReference type="Proteomes" id="UP000307702"/>
    </source>
</evidence>
<organism evidence="2 3">
    <name type="scientific">Colwellia ponticola</name>
    <dbReference type="NCBI Taxonomy" id="2304625"/>
    <lineage>
        <taxon>Bacteria</taxon>
        <taxon>Pseudomonadati</taxon>
        <taxon>Pseudomonadota</taxon>
        <taxon>Gammaproteobacteria</taxon>
        <taxon>Alteromonadales</taxon>
        <taxon>Colwelliaceae</taxon>
        <taxon>Colwellia</taxon>
    </lineage>
</organism>
<dbReference type="InterPro" id="IPR021438">
    <property type="entry name" value="DUF3087"/>
</dbReference>
<sequence>MQLIDIDKARYRKHLNIVIISFIGSLLVLSLLFGTILISLFSTVGDTNALLQVGADAVQVEQESNFRYNLLGVILALLANAAVLHSLKRSDFFTEIYYVWQIKQLQNLIYRKLKKIKIAAKAGEEDALIILFFYYQSQLQVYKLDDNTITLETIERHRQEVDESIAELGLSITTEQFNKSLLAQYK</sequence>
<dbReference type="AlphaFoldDB" id="A0A8H2JK81"/>